<dbReference type="CDD" id="cd06186">
    <property type="entry name" value="NOX_Duox_like_FAD_NADP"/>
    <property type="match status" value="1"/>
</dbReference>
<dbReference type="GO" id="GO:0005886">
    <property type="term" value="C:plasma membrane"/>
    <property type="evidence" value="ECO:0007669"/>
    <property type="project" value="TreeGrafter"/>
</dbReference>
<dbReference type="PROSITE" id="PS51384">
    <property type="entry name" value="FAD_FR"/>
    <property type="match status" value="1"/>
</dbReference>
<dbReference type="OrthoDB" id="62564at2759"/>
<keyword evidence="3 7" id="KW-1133">Transmembrane helix</keyword>
<evidence type="ECO:0000259" key="8">
    <source>
        <dbReference type="PROSITE" id="PS51384"/>
    </source>
</evidence>
<dbReference type="Pfam" id="PF01794">
    <property type="entry name" value="Ferric_reduct"/>
    <property type="match status" value="1"/>
</dbReference>
<dbReference type="Pfam" id="PF08030">
    <property type="entry name" value="NAD_binding_6"/>
    <property type="match status" value="1"/>
</dbReference>
<feature type="transmembrane region" description="Helical" evidence="7">
    <location>
        <begin position="278"/>
        <end position="297"/>
    </location>
</feature>
<comment type="subcellular location">
    <subcellularLocation>
        <location evidence="1">Membrane</location>
        <topology evidence="1">Multi-pass membrane protein</topology>
    </subcellularLocation>
</comment>
<feature type="transmembrane region" description="Helical" evidence="7">
    <location>
        <begin position="317"/>
        <end position="340"/>
    </location>
</feature>
<evidence type="ECO:0000256" key="6">
    <source>
        <dbReference type="SAM" id="MobiDB-lite"/>
    </source>
</evidence>
<dbReference type="Proteomes" id="UP000794436">
    <property type="component" value="Unassembled WGS sequence"/>
</dbReference>
<evidence type="ECO:0000313" key="9">
    <source>
        <dbReference type="EMBL" id="TMW57505.1"/>
    </source>
</evidence>
<keyword evidence="5 7" id="KW-0472">Membrane</keyword>
<evidence type="ECO:0000256" key="2">
    <source>
        <dbReference type="ARBA" id="ARBA00022692"/>
    </source>
</evidence>
<feature type="domain" description="FAD-binding FR-type" evidence="8">
    <location>
        <begin position="333"/>
        <end position="456"/>
    </location>
</feature>
<evidence type="ECO:0000256" key="1">
    <source>
        <dbReference type="ARBA" id="ARBA00004141"/>
    </source>
</evidence>
<dbReference type="Pfam" id="PF08022">
    <property type="entry name" value="FAD_binding_8"/>
    <property type="match status" value="1"/>
</dbReference>
<dbReference type="InterPro" id="IPR013121">
    <property type="entry name" value="Fe_red_NAD-bd_6"/>
</dbReference>
<dbReference type="PANTHER" id="PTHR11972">
    <property type="entry name" value="NADPH OXIDASE"/>
    <property type="match status" value="1"/>
</dbReference>
<dbReference type="InterPro" id="IPR017938">
    <property type="entry name" value="Riboflavin_synthase-like_b-brl"/>
</dbReference>
<feature type="transmembrane region" description="Helical" evidence="7">
    <location>
        <begin position="33"/>
        <end position="56"/>
    </location>
</feature>
<dbReference type="InterPro" id="IPR050369">
    <property type="entry name" value="RBOH/FRE"/>
</dbReference>
<evidence type="ECO:0000256" key="7">
    <source>
        <dbReference type="SAM" id="Phobius"/>
    </source>
</evidence>
<gene>
    <name evidence="9" type="ORF">Poli38472_003430</name>
</gene>
<dbReference type="AlphaFoldDB" id="A0A8K1C6T3"/>
<evidence type="ECO:0000313" key="10">
    <source>
        <dbReference type="Proteomes" id="UP000794436"/>
    </source>
</evidence>
<name>A0A8K1C6T3_PYTOL</name>
<keyword evidence="2 7" id="KW-0812">Transmembrane</keyword>
<protein>
    <recommendedName>
        <fullName evidence="8">FAD-binding FR-type domain-containing protein</fullName>
    </recommendedName>
</protein>
<feature type="transmembrane region" description="Helical" evidence="7">
    <location>
        <begin position="587"/>
        <end position="605"/>
    </location>
</feature>
<dbReference type="InterPro" id="IPR039261">
    <property type="entry name" value="FNR_nucleotide-bd"/>
</dbReference>
<proteinExistence type="predicted"/>
<dbReference type="InterPro" id="IPR013112">
    <property type="entry name" value="FAD-bd_8"/>
</dbReference>
<reference evidence="9" key="1">
    <citation type="submission" date="2019-03" db="EMBL/GenBank/DDBJ databases">
        <title>Long read genome sequence of the mycoparasitic Pythium oligandrum ATCC 38472 isolated from sugarbeet rhizosphere.</title>
        <authorList>
            <person name="Gaulin E."/>
        </authorList>
    </citation>
    <scope>NUCLEOTIDE SEQUENCE</scope>
    <source>
        <strain evidence="9">ATCC 38472_TT</strain>
    </source>
</reference>
<keyword evidence="4" id="KW-0560">Oxidoreductase</keyword>
<dbReference type="PANTHER" id="PTHR11972:SF193">
    <property type="entry name" value="FAD-BINDING FR-TYPE DOMAIN-CONTAINING PROTEIN"/>
    <property type="match status" value="1"/>
</dbReference>
<dbReference type="SUPFAM" id="SSF52343">
    <property type="entry name" value="Ferredoxin reductase-like, C-terminal NADP-linked domain"/>
    <property type="match status" value="1"/>
</dbReference>
<feature type="transmembrane region" description="Helical" evidence="7">
    <location>
        <begin position="625"/>
        <end position="642"/>
    </location>
</feature>
<evidence type="ECO:0000256" key="3">
    <source>
        <dbReference type="ARBA" id="ARBA00022989"/>
    </source>
</evidence>
<dbReference type="InterPro" id="IPR017927">
    <property type="entry name" value="FAD-bd_FR_type"/>
</dbReference>
<evidence type="ECO:0000256" key="4">
    <source>
        <dbReference type="ARBA" id="ARBA00023002"/>
    </source>
</evidence>
<dbReference type="Gene3D" id="3.40.50.80">
    <property type="entry name" value="Nucleotide-binding domain of ferredoxin-NADP reductase (FNR) module"/>
    <property type="match status" value="1"/>
</dbReference>
<dbReference type="SFLD" id="SFLDS00052">
    <property type="entry name" value="Ferric_Reductase_Domain"/>
    <property type="match status" value="1"/>
</dbReference>
<feature type="transmembrane region" description="Helical" evidence="7">
    <location>
        <begin position="226"/>
        <end position="248"/>
    </location>
</feature>
<dbReference type="SUPFAM" id="SSF63380">
    <property type="entry name" value="Riboflavin synthase domain-like"/>
    <property type="match status" value="1"/>
</dbReference>
<keyword evidence="10" id="KW-1185">Reference proteome</keyword>
<accession>A0A8K1C6T3</accession>
<feature type="transmembrane region" description="Helical" evidence="7">
    <location>
        <begin position="184"/>
        <end position="206"/>
    </location>
</feature>
<comment type="caution">
    <text evidence="9">The sequence shown here is derived from an EMBL/GenBank/DDBJ whole genome shotgun (WGS) entry which is preliminary data.</text>
</comment>
<organism evidence="9 10">
    <name type="scientific">Pythium oligandrum</name>
    <name type="common">Mycoparasitic fungus</name>
    <dbReference type="NCBI Taxonomy" id="41045"/>
    <lineage>
        <taxon>Eukaryota</taxon>
        <taxon>Sar</taxon>
        <taxon>Stramenopiles</taxon>
        <taxon>Oomycota</taxon>
        <taxon>Peronosporomycetes</taxon>
        <taxon>Pythiales</taxon>
        <taxon>Pythiaceae</taxon>
        <taxon>Pythium</taxon>
    </lineage>
</organism>
<sequence length="746" mass="82916">MALSPTPDVDYTNVKTPDGVSQRHPGRAPQHSLGGGLAVLFIFAAMFVFMFAQFFFFSTSYESLSPKIGAWFGVTEDGGGHGEMVIPTYFFLFALLPFVASVLVFELLRYYNVHRIASSYAIKATSALRIKPFVGGWLSPWSWGEILFLAVLLGGNVNVFYYYYNACVIFYQTSDMELNFTAYLDCWGLGLGYAAMFNIAFLFLPSTRDSAWMELLGISYANGIKYHRWVGVLTVVTSLLHTIFYYWMYIRMDMWVMMSLPCIHCDASDDGKAGWMNFLGLIALIAMLLIAATSIPYVRRHLYGVFYSVHQLFTVAVLFSVLHFNSINVAILPTFVLYLISRTTSIFNGSKPVAVKEFAVLGTNIVKITIPWVTEGSKGFSVGQFVYLNVPAISKLQWHPFTITTSPRVSPDAVTLLLKVQGKWTAQLAKYAQTCKENSVLPVMYMDGYYGASLDEYEKYSTVCLIGGGTGVTPLLAILHDMVAKLAGGETPTQKVYFIFTLRELALLEEIHPLLMRVSELDPHHKHFVVRLFLTQQPTSQQLEQHVDLDRLTGKLQATGWEYDKSVTSATPLPFSAPLRSSLIKPLLYLTTFVVVCALLAVLRYGPKIQASSAKLWPLQNFVEITLVFVIVPLVTYVFGVVEHRSQSASEASNPATGWNSASDVRMYQDLVAEHRVTIGEPPNVNNELKSVLEAHKQGAANVSTGSNSRVGVFISGPVTLKAATERSIAELGATNFGVHEEEFEL</sequence>
<dbReference type="InterPro" id="IPR013130">
    <property type="entry name" value="Fe3_Rdtase_TM_dom"/>
</dbReference>
<dbReference type="EMBL" id="SPLM01000144">
    <property type="protein sequence ID" value="TMW57505.1"/>
    <property type="molecule type" value="Genomic_DNA"/>
</dbReference>
<dbReference type="GO" id="GO:0016491">
    <property type="term" value="F:oxidoreductase activity"/>
    <property type="evidence" value="ECO:0007669"/>
    <property type="project" value="UniProtKB-KW"/>
</dbReference>
<feature type="region of interest" description="Disordered" evidence="6">
    <location>
        <begin position="1"/>
        <end position="29"/>
    </location>
</feature>
<feature type="transmembrane region" description="Helical" evidence="7">
    <location>
        <begin position="146"/>
        <end position="164"/>
    </location>
</feature>
<evidence type="ECO:0000256" key="5">
    <source>
        <dbReference type="ARBA" id="ARBA00023136"/>
    </source>
</evidence>
<feature type="transmembrane region" description="Helical" evidence="7">
    <location>
        <begin position="89"/>
        <end position="108"/>
    </location>
</feature>
<dbReference type="SFLD" id="SFLDG01168">
    <property type="entry name" value="Ferric_reductase_subgroup_(FRE"/>
    <property type="match status" value="1"/>
</dbReference>